<feature type="binding site" evidence="10">
    <location>
        <begin position="148"/>
        <end position="151"/>
    </location>
    <ligand>
        <name>substrate</name>
    </ligand>
</feature>
<dbReference type="Pfam" id="PF01725">
    <property type="entry name" value="Ham1p_like"/>
    <property type="match status" value="1"/>
</dbReference>
<dbReference type="FunFam" id="3.90.950.10:FF:000001">
    <property type="entry name" value="dITP/XTP pyrophosphatase"/>
    <property type="match status" value="1"/>
</dbReference>
<protein>
    <recommendedName>
        <fullName evidence="10">dITP/XTP pyrophosphatase</fullName>
        <ecNumber evidence="10">3.6.1.66</ecNumber>
    </recommendedName>
    <alternativeName>
        <fullName evidence="10">Non-canonical purine NTP pyrophosphatase</fullName>
    </alternativeName>
    <alternativeName>
        <fullName evidence="10">Non-standard purine NTP pyrophosphatase</fullName>
    </alternativeName>
    <alternativeName>
        <fullName evidence="10">Nucleoside-triphosphate diphosphatase</fullName>
    </alternativeName>
    <alternativeName>
        <fullName evidence="10">Nucleoside-triphosphate pyrophosphatase</fullName>
        <shortName evidence="10">NTPase</shortName>
    </alternativeName>
</protein>
<dbReference type="CDD" id="cd00515">
    <property type="entry name" value="HAM1"/>
    <property type="match status" value="1"/>
</dbReference>
<comment type="caution">
    <text evidence="12">The sequence shown here is derived from an EMBL/GenBank/DDBJ whole genome shotgun (WGS) entry which is preliminary data.</text>
</comment>
<keyword evidence="4 10" id="KW-0547">Nucleotide-binding</keyword>
<keyword evidence="3 10" id="KW-0479">Metal-binding</keyword>
<evidence type="ECO:0000313" key="12">
    <source>
        <dbReference type="EMBL" id="RFM36086.1"/>
    </source>
</evidence>
<evidence type="ECO:0000256" key="7">
    <source>
        <dbReference type="ARBA" id="ARBA00023080"/>
    </source>
</evidence>
<evidence type="ECO:0000256" key="1">
    <source>
        <dbReference type="ARBA" id="ARBA00008023"/>
    </source>
</evidence>
<gene>
    <name evidence="12" type="primary">rdgB</name>
    <name evidence="12" type="ORF">DXN04_00810</name>
</gene>
<evidence type="ECO:0000256" key="11">
    <source>
        <dbReference type="RuleBase" id="RU003781"/>
    </source>
</evidence>
<dbReference type="GO" id="GO:0009117">
    <property type="term" value="P:nucleotide metabolic process"/>
    <property type="evidence" value="ECO:0007669"/>
    <property type="project" value="UniProtKB-KW"/>
</dbReference>
<dbReference type="InterPro" id="IPR029001">
    <property type="entry name" value="ITPase-like_fam"/>
</dbReference>
<dbReference type="RefSeq" id="WP_116851431.1">
    <property type="nucleotide sequence ID" value="NZ_QTJV01000001.1"/>
</dbReference>
<evidence type="ECO:0000256" key="2">
    <source>
        <dbReference type="ARBA" id="ARBA00011738"/>
    </source>
</evidence>
<proteinExistence type="inferred from homology"/>
<evidence type="ECO:0000256" key="6">
    <source>
        <dbReference type="ARBA" id="ARBA00022842"/>
    </source>
</evidence>
<dbReference type="GO" id="GO:0036222">
    <property type="term" value="F:XTP diphosphatase activity"/>
    <property type="evidence" value="ECO:0007669"/>
    <property type="project" value="UniProtKB-UniRule"/>
</dbReference>
<accession>A0A3E1P7C3</accession>
<comment type="catalytic activity">
    <reaction evidence="9 10">
        <text>XTP + H2O = XMP + diphosphate + H(+)</text>
        <dbReference type="Rhea" id="RHEA:28610"/>
        <dbReference type="ChEBI" id="CHEBI:15377"/>
        <dbReference type="ChEBI" id="CHEBI:15378"/>
        <dbReference type="ChEBI" id="CHEBI:33019"/>
        <dbReference type="ChEBI" id="CHEBI:57464"/>
        <dbReference type="ChEBI" id="CHEBI:61314"/>
        <dbReference type="EC" id="3.6.1.66"/>
    </reaction>
</comment>
<dbReference type="InterPro" id="IPR002637">
    <property type="entry name" value="RdgB/HAM1"/>
</dbReference>
<comment type="similarity">
    <text evidence="1 10 11">Belongs to the HAM1 NTPase family.</text>
</comment>
<dbReference type="GO" id="GO:0036220">
    <property type="term" value="F:ITP diphosphatase activity"/>
    <property type="evidence" value="ECO:0007669"/>
    <property type="project" value="UniProtKB-UniRule"/>
</dbReference>
<keyword evidence="7 10" id="KW-0546">Nucleotide metabolism</keyword>
<dbReference type="GO" id="GO:0035870">
    <property type="term" value="F:dITP diphosphatase activity"/>
    <property type="evidence" value="ECO:0007669"/>
    <property type="project" value="UniProtKB-UniRule"/>
</dbReference>
<dbReference type="PANTHER" id="PTHR11067:SF9">
    <property type="entry name" value="INOSINE TRIPHOSPHATE PYROPHOSPHATASE"/>
    <property type="match status" value="1"/>
</dbReference>
<comment type="catalytic activity">
    <reaction evidence="10">
        <text>ITP + H2O = IMP + diphosphate + H(+)</text>
        <dbReference type="Rhea" id="RHEA:29399"/>
        <dbReference type="ChEBI" id="CHEBI:15377"/>
        <dbReference type="ChEBI" id="CHEBI:15378"/>
        <dbReference type="ChEBI" id="CHEBI:33019"/>
        <dbReference type="ChEBI" id="CHEBI:58053"/>
        <dbReference type="ChEBI" id="CHEBI:61402"/>
        <dbReference type="EC" id="3.6.1.66"/>
    </reaction>
</comment>
<dbReference type="PANTHER" id="PTHR11067">
    <property type="entry name" value="INOSINE TRIPHOSPHATE PYROPHOSPHATASE/HAM1 PROTEIN"/>
    <property type="match status" value="1"/>
</dbReference>
<evidence type="ECO:0000313" key="13">
    <source>
        <dbReference type="Proteomes" id="UP000261174"/>
    </source>
</evidence>
<comment type="caution">
    <text evidence="10">Lacks conserved residue(s) required for the propagation of feature annotation.</text>
</comment>
<organism evidence="12 13">
    <name type="scientific">Chitinophaga silvisoli</name>
    <dbReference type="NCBI Taxonomy" id="2291814"/>
    <lineage>
        <taxon>Bacteria</taxon>
        <taxon>Pseudomonadati</taxon>
        <taxon>Bacteroidota</taxon>
        <taxon>Chitinophagia</taxon>
        <taxon>Chitinophagales</taxon>
        <taxon>Chitinophagaceae</taxon>
        <taxon>Chitinophaga</taxon>
    </lineage>
</organism>
<dbReference type="GO" id="GO:0017111">
    <property type="term" value="F:ribonucleoside triphosphate phosphatase activity"/>
    <property type="evidence" value="ECO:0007669"/>
    <property type="project" value="InterPro"/>
</dbReference>
<feature type="binding site" evidence="10">
    <location>
        <position position="171"/>
    </location>
    <ligand>
        <name>substrate</name>
    </ligand>
</feature>
<evidence type="ECO:0000256" key="5">
    <source>
        <dbReference type="ARBA" id="ARBA00022801"/>
    </source>
</evidence>
<keyword evidence="6 10" id="KW-0460">Magnesium</keyword>
<dbReference type="OrthoDB" id="9807456at2"/>
<dbReference type="InterPro" id="IPR020922">
    <property type="entry name" value="dITP/XTP_pyrophosphatase"/>
</dbReference>
<evidence type="ECO:0000256" key="4">
    <source>
        <dbReference type="ARBA" id="ARBA00022741"/>
    </source>
</evidence>
<evidence type="ECO:0000256" key="10">
    <source>
        <dbReference type="HAMAP-Rule" id="MF_01405"/>
    </source>
</evidence>
<dbReference type="GO" id="GO:0046872">
    <property type="term" value="F:metal ion binding"/>
    <property type="evidence" value="ECO:0007669"/>
    <property type="project" value="UniProtKB-KW"/>
</dbReference>
<sequence>MKLVFATNNENKIKEIRSMLGDTFEIITLQEAGIDIDIPEPHDTLEENAREKSVTIHNMTQQNCFSEDSGLEILALNGAPGVYSARYAGEHKSSEDNIDKALSEMKGKTDRRAQFRTVISLILENKEYQFEGICTGTLLTERRGGKGFGYDPIFVPDGSDLTFAEMDMAGKNVFSHRAKAFQQLIAFLKTH</sequence>
<feature type="binding site" evidence="10">
    <location>
        <position position="69"/>
    </location>
    <ligand>
        <name>substrate</name>
    </ligand>
</feature>
<keyword evidence="13" id="KW-1185">Reference proteome</keyword>
<dbReference type="EC" id="3.6.1.66" evidence="10"/>
<dbReference type="GO" id="GO:0009146">
    <property type="term" value="P:purine nucleoside triphosphate catabolic process"/>
    <property type="evidence" value="ECO:0007669"/>
    <property type="project" value="UniProtKB-UniRule"/>
</dbReference>
<dbReference type="GO" id="GO:0005829">
    <property type="term" value="C:cytosol"/>
    <property type="evidence" value="ECO:0007669"/>
    <property type="project" value="TreeGrafter"/>
</dbReference>
<comment type="function">
    <text evidence="10">Pyrophosphatase that catalyzes the hydrolysis of nucleoside triphosphates to their monophosphate derivatives, with a high preference for the non-canonical purine nucleotides XTP (xanthosine triphosphate), dITP (deoxyinosine triphosphate) and ITP. Seems to function as a house-cleaning enzyme that removes non-canonical purine nucleotides from the nucleotide pool, thus preventing their incorporation into DNA/RNA and avoiding chromosomal lesions.</text>
</comment>
<dbReference type="Gene3D" id="3.90.950.10">
    <property type="match status" value="1"/>
</dbReference>
<dbReference type="GO" id="GO:0000166">
    <property type="term" value="F:nucleotide binding"/>
    <property type="evidence" value="ECO:0007669"/>
    <property type="project" value="UniProtKB-KW"/>
</dbReference>
<comment type="catalytic activity">
    <reaction evidence="8 10">
        <text>dITP + H2O = dIMP + diphosphate + H(+)</text>
        <dbReference type="Rhea" id="RHEA:28342"/>
        <dbReference type="ChEBI" id="CHEBI:15377"/>
        <dbReference type="ChEBI" id="CHEBI:15378"/>
        <dbReference type="ChEBI" id="CHEBI:33019"/>
        <dbReference type="ChEBI" id="CHEBI:61194"/>
        <dbReference type="ChEBI" id="CHEBI:61382"/>
        <dbReference type="EC" id="3.6.1.66"/>
    </reaction>
</comment>
<reference evidence="12 13" key="1">
    <citation type="submission" date="2018-08" db="EMBL/GenBank/DDBJ databases">
        <title>Chitinophaga sp. K20C18050901, a novel bacterium isolated from forest soil.</title>
        <authorList>
            <person name="Wang C."/>
        </authorList>
    </citation>
    <scope>NUCLEOTIDE SEQUENCE [LARGE SCALE GENOMIC DNA]</scope>
    <source>
        <strain evidence="12 13">K20C18050901</strain>
    </source>
</reference>
<name>A0A3E1P7C3_9BACT</name>
<dbReference type="EMBL" id="QTJV01000001">
    <property type="protein sequence ID" value="RFM36086.1"/>
    <property type="molecule type" value="Genomic_DNA"/>
</dbReference>
<comment type="subunit">
    <text evidence="2 10">Homodimer.</text>
</comment>
<comment type="cofactor">
    <cofactor evidence="10">
        <name>Mg(2+)</name>
        <dbReference type="ChEBI" id="CHEBI:18420"/>
    </cofactor>
    <text evidence="10">Binds 1 Mg(2+) ion per subunit.</text>
</comment>
<evidence type="ECO:0000256" key="3">
    <source>
        <dbReference type="ARBA" id="ARBA00022723"/>
    </source>
</evidence>
<dbReference type="AlphaFoldDB" id="A0A3E1P7C3"/>
<dbReference type="Proteomes" id="UP000261174">
    <property type="component" value="Unassembled WGS sequence"/>
</dbReference>
<dbReference type="HAMAP" id="MF_01405">
    <property type="entry name" value="Non_canon_purine_NTPase"/>
    <property type="match status" value="1"/>
</dbReference>
<dbReference type="NCBIfam" id="TIGR00042">
    <property type="entry name" value="RdgB/HAM1 family non-canonical purine NTP pyrophosphatase"/>
    <property type="match status" value="1"/>
</dbReference>
<feature type="binding site" evidence="10">
    <location>
        <begin position="176"/>
        <end position="177"/>
    </location>
    <ligand>
        <name>substrate</name>
    </ligand>
</feature>
<evidence type="ECO:0000256" key="9">
    <source>
        <dbReference type="ARBA" id="ARBA00052017"/>
    </source>
</evidence>
<feature type="active site" description="Proton acceptor" evidence="10">
    <location>
        <position position="68"/>
    </location>
</feature>
<feature type="binding site" evidence="10">
    <location>
        <begin position="7"/>
        <end position="12"/>
    </location>
    <ligand>
        <name>substrate</name>
    </ligand>
</feature>
<feature type="binding site" evidence="10">
    <location>
        <position position="68"/>
    </location>
    <ligand>
        <name>Mg(2+)</name>
        <dbReference type="ChEBI" id="CHEBI:18420"/>
    </ligand>
</feature>
<dbReference type="SUPFAM" id="SSF52972">
    <property type="entry name" value="ITPase-like"/>
    <property type="match status" value="1"/>
</dbReference>
<keyword evidence="5 10" id="KW-0378">Hydrolase</keyword>
<evidence type="ECO:0000256" key="8">
    <source>
        <dbReference type="ARBA" id="ARBA00051875"/>
    </source>
</evidence>